<evidence type="ECO:0000313" key="2">
    <source>
        <dbReference type="Proteomes" id="UP000014174"/>
    </source>
</evidence>
<dbReference type="Proteomes" id="UP000014174">
    <property type="component" value="Unassembled WGS sequence"/>
</dbReference>
<comment type="caution">
    <text evidence="1">The sequence shown here is derived from an EMBL/GenBank/DDBJ whole genome shotgun (WGS) entry which is preliminary data.</text>
</comment>
<accession>R9GUZ6</accession>
<protein>
    <submittedName>
        <fullName evidence="1">Uncharacterized protein</fullName>
    </submittedName>
</protein>
<evidence type="ECO:0000313" key="1">
    <source>
        <dbReference type="EMBL" id="EOR95350.1"/>
    </source>
</evidence>
<dbReference type="RefSeq" id="WP_016194698.1">
    <property type="nucleotide sequence ID" value="NZ_AQPN01000054.1"/>
</dbReference>
<sequence>MTKSEAFRLYCRSNVERWIREGLLVPTAGSSSAFRRCMCRIKLEAIAYSSNRISYLPVAEGKVRYALTTTFFDFWG</sequence>
<dbReference type="EMBL" id="AQPN01000054">
    <property type="protein sequence ID" value="EOR95350.1"/>
    <property type="molecule type" value="Genomic_DNA"/>
</dbReference>
<proteinExistence type="predicted"/>
<keyword evidence="2" id="KW-1185">Reference proteome</keyword>
<gene>
    <name evidence="1" type="ORF">ADIARSV_1462</name>
</gene>
<dbReference type="AlphaFoldDB" id="R9GUZ6"/>
<reference evidence="1 2" key="1">
    <citation type="journal article" date="2013" name="Genome Announc.">
        <title>Draft Genome Sequence of Arcticibacter svalbardensis Strain MN12-7T, a Member of the Family Sphingobacteriaceae Isolated from an Arctic Soil Sample.</title>
        <authorList>
            <person name="Shivaji S."/>
            <person name="Ara S."/>
            <person name="Prasad S."/>
            <person name="Manasa B.P."/>
            <person name="Begum Z."/>
            <person name="Singh A."/>
            <person name="Kumar Pinnaka A."/>
        </authorList>
    </citation>
    <scope>NUCLEOTIDE SEQUENCE [LARGE SCALE GENOMIC DNA]</scope>
    <source>
        <strain evidence="1 2">MN12-7</strain>
    </source>
</reference>
<name>R9GUZ6_9SPHI</name>
<organism evidence="1 2">
    <name type="scientific">Arcticibacter svalbardensis MN12-7</name>
    <dbReference type="NCBI Taxonomy" id="1150600"/>
    <lineage>
        <taxon>Bacteria</taxon>
        <taxon>Pseudomonadati</taxon>
        <taxon>Bacteroidota</taxon>
        <taxon>Sphingobacteriia</taxon>
        <taxon>Sphingobacteriales</taxon>
        <taxon>Sphingobacteriaceae</taxon>
        <taxon>Arcticibacter</taxon>
    </lineage>
</organism>
<dbReference type="OrthoDB" id="1082219at2"/>